<keyword evidence="5" id="KW-0552">Olfaction</keyword>
<evidence type="ECO:0000256" key="4">
    <source>
        <dbReference type="ARBA" id="ARBA00022692"/>
    </source>
</evidence>
<dbReference type="GO" id="GO:0005549">
    <property type="term" value="F:odorant binding"/>
    <property type="evidence" value="ECO:0007669"/>
    <property type="project" value="InterPro"/>
</dbReference>
<keyword evidence="9" id="KW-0807">Transducer</keyword>
<evidence type="ECO:0000256" key="7">
    <source>
        <dbReference type="ARBA" id="ARBA00023136"/>
    </source>
</evidence>
<keyword evidence="3" id="KW-0716">Sensory transduction</keyword>
<evidence type="ECO:0000256" key="9">
    <source>
        <dbReference type="ARBA" id="ARBA00023224"/>
    </source>
</evidence>
<evidence type="ECO:0000256" key="8">
    <source>
        <dbReference type="ARBA" id="ARBA00023170"/>
    </source>
</evidence>
<dbReference type="EMBL" id="CAJDYZ010008240">
    <property type="protein sequence ID" value="CAD1475179.1"/>
    <property type="molecule type" value="Genomic_DNA"/>
</dbReference>
<evidence type="ECO:0000256" key="3">
    <source>
        <dbReference type="ARBA" id="ARBA00022606"/>
    </source>
</evidence>
<keyword evidence="12" id="KW-1185">Reference proteome</keyword>
<evidence type="ECO:0000256" key="1">
    <source>
        <dbReference type="ARBA" id="ARBA00004651"/>
    </source>
</evidence>
<proteinExistence type="predicted"/>
<evidence type="ECO:0000256" key="5">
    <source>
        <dbReference type="ARBA" id="ARBA00022725"/>
    </source>
</evidence>
<dbReference type="AlphaFoldDB" id="A0A6V7H6X8"/>
<gene>
    <name evidence="11" type="ORF">MHI_LOCUS524812</name>
</gene>
<dbReference type="OrthoDB" id="6597368at2759"/>
<evidence type="ECO:0000313" key="12">
    <source>
        <dbReference type="Proteomes" id="UP000752696"/>
    </source>
</evidence>
<keyword evidence="7 10" id="KW-0472">Membrane</keyword>
<feature type="non-terminal residue" evidence="11">
    <location>
        <position position="116"/>
    </location>
</feature>
<keyword evidence="8" id="KW-0675">Receptor</keyword>
<reference evidence="11" key="1">
    <citation type="submission" date="2020-07" db="EMBL/GenBank/DDBJ databases">
        <authorList>
            <person name="Nazaruddin N."/>
        </authorList>
    </citation>
    <scope>NUCLEOTIDE SEQUENCE</scope>
</reference>
<comment type="caution">
    <text evidence="11">The sequence shown here is derived from an EMBL/GenBank/DDBJ whole genome shotgun (WGS) entry which is preliminary data.</text>
</comment>
<dbReference type="InterPro" id="IPR004117">
    <property type="entry name" value="7tm6_olfct_rcpt"/>
</dbReference>
<name>A0A6V7H6X8_9HYME</name>
<keyword evidence="4 10" id="KW-0812">Transmembrane</keyword>
<feature type="transmembrane region" description="Helical" evidence="10">
    <location>
        <begin position="12"/>
        <end position="31"/>
    </location>
</feature>
<dbReference type="GO" id="GO:0005886">
    <property type="term" value="C:plasma membrane"/>
    <property type="evidence" value="ECO:0007669"/>
    <property type="project" value="UniProtKB-SubCell"/>
</dbReference>
<evidence type="ECO:0000256" key="2">
    <source>
        <dbReference type="ARBA" id="ARBA00022475"/>
    </source>
</evidence>
<evidence type="ECO:0008006" key="13">
    <source>
        <dbReference type="Google" id="ProtNLM"/>
    </source>
</evidence>
<organism evidence="11 12">
    <name type="scientific">Heterotrigona itama</name>
    <dbReference type="NCBI Taxonomy" id="395501"/>
    <lineage>
        <taxon>Eukaryota</taxon>
        <taxon>Metazoa</taxon>
        <taxon>Ecdysozoa</taxon>
        <taxon>Arthropoda</taxon>
        <taxon>Hexapoda</taxon>
        <taxon>Insecta</taxon>
        <taxon>Pterygota</taxon>
        <taxon>Neoptera</taxon>
        <taxon>Endopterygota</taxon>
        <taxon>Hymenoptera</taxon>
        <taxon>Apocrita</taxon>
        <taxon>Aculeata</taxon>
        <taxon>Apoidea</taxon>
        <taxon>Anthophila</taxon>
        <taxon>Apidae</taxon>
        <taxon>Heterotrigona</taxon>
    </lineage>
</organism>
<dbReference type="GO" id="GO:0007165">
    <property type="term" value="P:signal transduction"/>
    <property type="evidence" value="ECO:0007669"/>
    <property type="project" value="UniProtKB-KW"/>
</dbReference>
<accession>A0A6V7H6X8</accession>
<dbReference type="GO" id="GO:0004984">
    <property type="term" value="F:olfactory receptor activity"/>
    <property type="evidence" value="ECO:0007669"/>
    <property type="project" value="InterPro"/>
</dbReference>
<keyword evidence="2" id="KW-1003">Cell membrane</keyword>
<comment type="subcellular location">
    <subcellularLocation>
        <location evidence="1">Cell membrane</location>
        <topology evidence="1">Multi-pass membrane protein</topology>
    </subcellularLocation>
</comment>
<dbReference type="PANTHER" id="PTHR21137:SF35">
    <property type="entry name" value="ODORANT RECEPTOR 19A-RELATED"/>
    <property type="match status" value="1"/>
</dbReference>
<dbReference type="Proteomes" id="UP000752696">
    <property type="component" value="Unassembled WGS sequence"/>
</dbReference>
<dbReference type="Pfam" id="PF02949">
    <property type="entry name" value="7tm_6"/>
    <property type="match status" value="1"/>
</dbReference>
<sequence>RGKLKFWTPYDYSSSLFFLASFIHEILATIFSTNLNVVYDCFFSGIMLHIYRQFEILEHRMKNITTDNNYSAKLCAYHHYRIHKFATMVNDNFKTITSMQFLSHMLQSLSAVTDEN</sequence>
<evidence type="ECO:0000256" key="10">
    <source>
        <dbReference type="SAM" id="Phobius"/>
    </source>
</evidence>
<evidence type="ECO:0000313" key="11">
    <source>
        <dbReference type="EMBL" id="CAD1475179.1"/>
    </source>
</evidence>
<evidence type="ECO:0000256" key="6">
    <source>
        <dbReference type="ARBA" id="ARBA00022989"/>
    </source>
</evidence>
<dbReference type="PANTHER" id="PTHR21137">
    <property type="entry name" value="ODORANT RECEPTOR"/>
    <property type="match status" value="1"/>
</dbReference>
<keyword evidence="6 10" id="KW-1133">Transmembrane helix</keyword>
<protein>
    <recommendedName>
        <fullName evidence="13">Odorant receptor</fullName>
    </recommendedName>
</protein>